<protein>
    <submittedName>
        <fullName evidence="1">Uncharacterized protein</fullName>
    </submittedName>
</protein>
<accession>A0ABY6V262</accession>
<proteinExistence type="predicted"/>
<organism evidence="1 2">
    <name type="scientific">Bionectria ochroleuca</name>
    <name type="common">Gliocladium roseum</name>
    <dbReference type="NCBI Taxonomy" id="29856"/>
    <lineage>
        <taxon>Eukaryota</taxon>
        <taxon>Fungi</taxon>
        <taxon>Dikarya</taxon>
        <taxon>Ascomycota</taxon>
        <taxon>Pezizomycotina</taxon>
        <taxon>Sordariomycetes</taxon>
        <taxon>Hypocreomycetidae</taxon>
        <taxon>Hypocreales</taxon>
        <taxon>Bionectriaceae</taxon>
        <taxon>Clonostachys</taxon>
    </lineage>
</organism>
<gene>
    <name evidence="1" type="ORF">CLO192961_LOCUS462793</name>
</gene>
<sequence>MVARVRHRWREEARPEDRPELVLTRVINFATTMTPILEHLSRNRFDRISAGGNLHMTLARVERLLG</sequence>
<dbReference type="EMBL" id="CABFNS010000936">
    <property type="protein sequence ID" value="VUC37025.1"/>
    <property type="molecule type" value="Genomic_DNA"/>
</dbReference>
<comment type="caution">
    <text evidence="1">The sequence shown here is derived from an EMBL/GenBank/DDBJ whole genome shotgun (WGS) entry which is preliminary data.</text>
</comment>
<name>A0ABY6V262_BIOOC</name>
<evidence type="ECO:0000313" key="1">
    <source>
        <dbReference type="EMBL" id="VUC37025.1"/>
    </source>
</evidence>
<reference evidence="1 2" key="1">
    <citation type="submission" date="2019-06" db="EMBL/GenBank/DDBJ databases">
        <authorList>
            <person name="Broberg M."/>
        </authorList>
    </citation>
    <scope>NUCLEOTIDE SEQUENCE [LARGE SCALE GENOMIC DNA]</scope>
</reference>
<keyword evidence="2" id="KW-1185">Reference proteome</keyword>
<dbReference type="Proteomes" id="UP000766486">
    <property type="component" value="Unassembled WGS sequence"/>
</dbReference>
<evidence type="ECO:0000313" key="2">
    <source>
        <dbReference type="Proteomes" id="UP000766486"/>
    </source>
</evidence>